<evidence type="ECO:0000313" key="9">
    <source>
        <dbReference type="Proteomes" id="UP000231201"/>
    </source>
</evidence>
<proteinExistence type="predicted"/>
<dbReference type="EMBL" id="CP024724">
    <property type="protein sequence ID" value="ATV27532.1"/>
    <property type="molecule type" value="Genomic_DNA"/>
</dbReference>
<dbReference type="GO" id="GO:0015221">
    <property type="term" value="F:lipopolysaccharide transmembrane transporter activity"/>
    <property type="evidence" value="ECO:0007669"/>
    <property type="project" value="InterPro"/>
</dbReference>
<evidence type="ECO:0000313" key="2">
    <source>
        <dbReference type="EMBL" id="ATV27532.1"/>
    </source>
</evidence>
<dbReference type="Pfam" id="PF06835">
    <property type="entry name" value="LptC"/>
    <property type="match status" value="1"/>
</dbReference>
<dbReference type="InterPro" id="IPR010664">
    <property type="entry name" value="LipoPS_assembly_LptC-rel"/>
</dbReference>
<feature type="chain" id="PRO_5014281505" evidence="1">
    <location>
        <begin position="23"/>
        <end position="219"/>
    </location>
</feature>
<feature type="signal peptide" evidence="1">
    <location>
        <begin position="1"/>
        <end position="22"/>
    </location>
</feature>
<reference evidence="3 6" key="1">
    <citation type="submission" date="2017-11" db="EMBL/GenBank/DDBJ databases">
        <title>Genome sequencing of Prevotella intermedia KCOM 1779.</title>
        <authorList>
            <person name="Kook J.-K."/>
            <person name="Park S.-N."/>
            <person name="Lim Y.K."/>
        </authorList>
    </citation>
    <scope>NUCLEOTIDE SEQUENCE [LARGE SCALE GENOMIC DNA]</scope>
    <source>
        <strain evidence="3 6">KCOM 1779</strain>
    </source>
</reference>
<dbReference type="AlphaFoldDB" id="A0A246EQZ4"/>
<dbReference type="Proteomes" id="UP000229102">
    <property type="component" value="Unassembled WGS sequence"/>
</dbReference>
<reference evidence="2 8" key="4">
    <citation type="submission" date="2017-11" db="EMBL/GenBank/DDBJ databases">
        <title>Genome sequencing of Prevotella intermedia KCOM 2837.</title>
        <authorList>
            <person name="Kook J.-K."/>
            <person name="Park S.-N."/>
            <person name="Lim Y.K."/>
        </authorList>
    </citation>
    <scope>NUCLEOTIDE SEQUENCE [LARGE SCALE GENOMIC DNA]</scope>
    <source>
        <strain evidence="2 8">KCOM 2837</strain>
    </source>
</reference>
<dbReference type="EMBL" id="PENF01000002">
    <property type="protein sequence ID" value="PJI18747.1"/>
    <property type="molecule type" value="Genomic_DNA"/>
</dbReference>
<dbReference type="RefSeq" id="WP_045166825.1">
    <property type="nucleotide sequence ID" value="NZ_AP014598.1"/>
</dbReference>
<name>A0A246EQZ4_PREIN</name>
<evidence type="ECO:0000313" key="8">
    <source>
        <dbReference type="Proteomes" id="UP000229630"/>
    </source>
</evidence>
<reference evidence="5 9" key="3">
    <citation type="submission" date="2017-11" db="EMBL/GenBank/DDBJ databases">
        <title>Genome sequencing of Prevotella intermedia KCOM 2833.</title>
        <authorList>
            <person name="Kook J.-K."/>
            <person name="Park S.-N."/>
            <person name="Lim Y.K."/>
        </authorList>
    </citation>
    <scope>NUCLEOTIDE SEQUENCE [LARGE SCALE GENOMIC DNA]</scope>
    <source>
        <strain evidence="5 9">KCOM 2833</strain>
    </source>
</reference>
<gene>
    <name evidence="3" type="primary">lptC</name>
    <name evidence="4" type="ORF">CTM53_08905</name>
    <name evidence="5" type="ORF">CTM59_07380</name>
    <name evidence="2" type="ORF">CTM62_12400</name>
    <name evidence="3" type="ORF">CUB97_10710</name>
</gene>
<dbReference type="NCBIfam" id="TIGR04409">
    <property type="entry name" value="LptC_YrbK"/>
    <property type="match status" value="1"/>
</dbReference>
<dbReference type="Proteomes" id="UP000229630">
    <property type="component" value="Chromosome 2"/>
</dbReference>
<dbReference type="EMBL" id="PENH01000002">
    <property type="protein sequence ID" value="PJI23981.1"/>
    <property type="molecule type" value="Genomic_DNA"/>
</dbReference>
<dbReference type="GO" id="GO:0005886">
    <property type="term" value="C:plasma membrane"/>
    <property type="evidence" value="ECO:0007669"/>
    <property type="project" value="InterPro"/>
</dbReference>
<dbReference type="InterPro" id="IPR026265">
    <property type="entry name" value="LptC"/>
</dbReference>
<dbReference type="PROSITE" id="PS51257">
    <property type="entry name" value="PROKAR_LIPOPROTEIN"/>
    <property type="match status" value="1"/>
</dbReference>
<evidence type="ECO:0000256" key="1">
    <source>
        <dbReference type="SAM" id="SignalP"/>
    </source>
</evidence>
<sequence length="219" mass="25432">MKQSKLFISCMIIALCVIPFLASCSEKRGNTAPAIHERDSVPIMTTYGVNTLISDSGVIKYRIIAEEWEVNEVKNPSRWTFNKGLLLTQFDLKKRIVGFMQCDTAIYYDKERRWELHGHVQIVTANNVEFYSSELFWDERNHEIWSHKYSRIKTPDKALEGNWFKSDEQMTVYEIRQTKGWGIFNEREFVPNSDGAMSMPSAPIDTMAHKNLQGVVLNR</sequence>
<organism evidence="3 6">
    <name type="scientific">Prevotella intermedia</name>
    <dbReference type="NCBI Taxonomy" id="28131"/>
    <lineage>
        <taxon>Bacteria</taxon>
        <taxon>Pseudomonadati</taxon>
        <taxon>Bacteroidota</taxon>
        <taxon>Bacteroidia</taxon>
        <taxon>Bacteroidales</taxon>
        <taxon>Prevotellaceae</taxon>
        <taxon>Prevotella</taxon>
    </lineage>
</organism>
<reference evidence="4 7" key="2">
    <citation type="submission" date="2017-11" db="EMBL/GenBank/DDBJ databases">
        <title>Genome sequencing of Prevotella intermedia KCOM 2698.</title>
        <authorList>
            <person name="Kook J.-K."/>
            <person name="Park S.-N."/>
            <person name="Lim Y.K."/>
        </authorList>
    </citation>
    <scope>NUCLEOTIDE SEQUENCE [LARGE SCALE GENOMIC DNA]</scope>
    <source>
        <strain evidence="4 7">KCOM 2698</strain>
    </source>
</reference>
<dbReference type="Proteomes" id="UP000228641">
    <property type="component" value="Unassembled WGS sequence"/>
</dbReference>
<dbReference type="Proteomes" id="UP000231201">
    <property type="component" value="Unassembled WGS sequence"/>
</dbReference>
<evidence type="ECO:0000313" key="7">
    <source>
        <dbReference type="Proteomes" id="UP000229102"/>
    </source>
</evidence>
<accession>A0A246EQZ4</accession>
<evidence type="ECO:0000313" key="6">
    <source>
        <dbReference type="Proteomes" id="UP000228641"/>
    </source>
</evidence>
<keyword evidence="1" id="KW-0732">Signal</keyword>
<protein>
    <submittedName>
        <fullName evidence="3">LPS export ABC transporter periplasmic protein LptC</fullName>
    </submittedName>
</protein>
<evidence type="ECO:0000313" key="4">
    <source>
        <dbReference type="EMBL" id="PJI18747.1"/>
    </source>
</evidence>
<evidence type="ECO:0000313" key="5">
    <source>
        <dbReference type="EMBL" id="PJI23981.1"/>
    </source>
</evidence>
<evidence type="ECO:0000313" key="3">
    <source>
        <dbReference type="EMBL" id="PJE98833.1"/>
    </source>
</evidence>
<dbReference type="EMBL" id="PGGD01000002">
    <property type="protein sequence ID" value="PJE98833.1"/>
    <property type="molecule type" value="Genomic_DNA"/>
</dbReference>